<feature type="compositionally biased region" description="Polar residues" evidence="1">
    <location>
        <begin position="36"/>
        <end position="54"/>
    </location>
</feature>
<feature type="compositionally biased region" description="Polar residues" evidence="1">
    <location>
        <begin position="76"/>
        <end position="103"/>
    </location>
</feature>
<keyword evidence="4" id="KW-1185">Reference proteome</keyword>
<feature type="compositionally biased region" description="Basic residues" evidence="1">
    <location>
        <begin position="513"/>
        <end position="529"/>
    </location>
</feature>
<feature type="compositionally biased region" description="Polar residues" evidence="1">
    <location>
        <begin position="109"/>
        <end position="122"/>
    </location>
</feature>
<feature type="compositionally biased region" description="Low complexity" evidence="1">
    <location>
        <begin position="387"/>
        <end position="407"/>
    </location>
</feature>
<feature type="region of interest" description="Disordered" evidence="1">
    <location>
        <begin position="1"/>
        <end position="103"/>
    </location>
</feature>
<evidence type="ECO:0000259" key="2">
    <source>
        <dbReference type="PROSITE" id="PS50031"/>
    </source>
</evidence>
<name>A0AAX6MCP7_9PEZI</name>
<feature type="region of interest" description="Disordered" evidence="1">
    <location>
        <begin position="109"/>
        <end position="128"/>
    </location>
</feature>
<evidence type="ECO:0000313" key="3">
    <source>
        <dbReference type="EMBL" id="KAK6949961.1"/>
    </source>
</evidence>
<dbReference type="AlphaFoldDB" id="A0AAX6MCP7"/>
<feature type="compositionally biased region" description="Polar residues" evidence="1">
    <location>
        <begin position="429"/>
        <end position="438"/>
    </location>
</feature>
<organism evidence="3 4">
    <name type="scientific">Daldinia eschscholtzii</name>
    <dbReference type="NCBI Taxonomy" id="292717"/>
    <lineage>
        <taxon>Eukaryota</taxon>
        <taxon>Fungi</taxon>
        <taxon>Dikarya</taxon>
        <taxon>Ascomycota</taxon>
        <taxon>Pezizomycotina</taxon>
        <taxon>Sordariomycetes</taxon>
        <taxon>Xylariomycetidae</taxon>
        <taxon>Xylariales</taxon>
        <taxon>Hypoxylaceae</taxon>
        <taxon>Daldinia</taxon>
    </lineage>
</organism>
<dbReference type="PROSITE" id="PS50031">
    <property type="entry name" value="EH"/>
    <property type="match status" value="1"/>
</dbReference>
<feature type="compositionally biased region" description="Basic residues" evidence="1">
    <location>
        <begin position="486"/>
        <end position="502"/>
    </location>
</feature>
<dbReference type="Proteomes" id="UP001369815">
    <property type="component" value="Unassembled WGS sequence"/>
</dbReference>
<protein>
    <recommendedName>
        <fullName evidence="2">EH domain-containing protein</fullName>
    </recommendedName>
</protein>
<feature type="compositionally biased region" description="Basic and acidic residues" evidence="1">
    <location>
        <begin position="199"/>
        <end position="214"/>
    </location>
</feature>
<dbReference type="SUPFAM" id="SSF47473">
    <property type="entry name" value="EF-hand"/>
    <property type="match status" value="1"/>
</dbReference>
<dbReference type="InterPro" id="IPR011992">
    <property type="entry name" value="EF-hand-dom_pair"/>
</dbReference>
<feature type="compositionally biased region" description="Polar residues" evidence="1">
    <location>
        <begin position="249"/>
        <end position="270"/>
    </location>
</feature>
<sequence length="666" mass="72665">MNGSGTLNRSRLPPNHSENNDDASYNAALKGASLAFQKSTPKQLPTNPTPSRNVDNGALIAATSATSASRDHSRAVSRQNTGSNSIESEQRIKNQPSVQHLQSALNRNHGASSSLGVANKQTIPDPRSPSFIAATLAASRSTSPVHQQTPQSRSYTQQSFRRQLKYSPDVDSGASSVTSLDLTTDMTSIPPTNTLISMFEKKRDDTDPVKKNVEAPETSKLLGTKPPTRPLTPPRTTSSTSKSDLSPSRLASNIAWQRTPSPSVSASNLAQEGHRKTQNLTIEAKASPPTPPPARTTKKSHTSSPPRTVESSGKPRASTPPKSIKQADTVILAPRPTRSASQKVLLNDIQAQDAVPPGQTSRPKPQYPPPSNEATVSSLRGDDLRRSSTSSNDTFVSASSVPTSHPSSPERSRSRPSTPDTLRARRPLSTRTLSTEATSTSRPPVPPRRQPHSPNLPLDSLTDAIVAGSLASSRITLSKTPPPKPPSRKQTPHMRQTLRHPPSKSDDEEVARSRRRKPLGKLGGNKHIHHEGERRRWREEITPRERKRYEGVWASNRGLLLVPSDGDTLSVPSSASTGKERELEQVVANVVVRDIWTRSRLPPDELAEVWDLVDRRGRGYLDRTEFVVGMWLIDQRLRGRKIPRKVSESVWGSARGVRVAAPKRGK</sequence>
<reference evidence="3 4" key="1">
    <citation type="journal article" date="2024" name="Front Chem Biol">
        <title>Unveiling the potential of Daldinia eschscholtzii MFLUCC 19-0629 through bioactivity and bioinformatics studies for enhanced sustainable agriculture production.</title>
        <authorList>
            <person name="Brooks S."/>
            <person name="Weaver J.A."/>
            <person name="Klomchit A."/>
            <person name="Alharthi S.A."/>
            <person name="Onlamun T."/>
            <person name="Nurani R."/>
            <person name="Vong T.K."/>
            <person name="Alberti F."/>
            <person name="Greco C."/>
        </authorList>
    </citation>
    <scope>NUCLEOTIDE SEQUENCE [LARGE SCALE GENOMIC DNA]</scope>
    <source>
        <strain evidence="3">MFLUCC 19-0629</strain>
    </source>
</reference>
<feature type="compositionally biased region" description="Polar residues" evidence="1">
    <location>
        <begin position="302"/>
        <end position="311"/>
    </location>
</feature>
<feature type="domain" description="EH" evidence="2">
    <location>
        <begin position="593"/>
        <end position="657"/>
    </location>
</feature>
<feature type="region of interest" description="Disordered" evidence="1">
    <location>
        <begin position="353"/>
        <end position="460"/>
    </location>
</feature>
<accession>A0AAX6MCP7</accession>
<dbReference type="Gene3D" id="1.10.238.10">
    <property type="entry name" value="EF-hand"/>
    <property type="match status" value="1"/>
</dbReference>
<feature type="compositionally biased region" description="Polar residues" evidence="1">
    <location>
        <begin position="138"/>
        <end position="161"/>
    </location>
</feature>
<evidence type="ECO:0000313" key="4">
    <source>
        <dbReference type="Proteomes" id="UP001369815"/>
    </source>
</evidence>
<evidence type="ECO:0000256" key="1">
    <source>
        <dbReference type="SAM" id="MobiDB-lite"/>
    </source>
</evidence>
<feature type="compositionally biased region" description="Low complexity" evidence="1">
    <location>
        <begin position="234"/>
        <end position="248"/>
    </location>
</feature>
<dbReference type="CDD" id="cd00052">
    <property type="entry name" value="EH"/>
    <property type="match status" value="1"/>
</dbReference>
<comment type="caution">
    <text evidence="3">The sequence shown here is derived from an EMBL/GenBank/DDBJ whole genome shotgun (WGS) entry which is preliminary data.</text>
</comment>
<dbReference type="SMART" id="SM00027">
    <property type="entry name" value="EH"/>
    <property type="match status" value="1"/>
</dbReference>
<feature type="region of interest" description="Disordered" evidence="1">
    <location>
        <begin position="472"/>
        <end position="535"/>
    </location>
</feature>
<dbReference type="InterPro" id="IPR000261">
    <property type="entry name" value="EH_dom"/>
</dbReference>
<proteinExistence type="predicted"/>
<feature type="compositionally biased region" description="Polar residues" evidence="1">
    <location>
        <begin position="173"/>
        <end position="196"/>
    </location>
</feature>
<dbReference type="EMBL" id="JBANMG010000008">
    <property type="protein sequence ID" value="KAK6949961.1"/>
    <property type="molecule type" value="Genomic_DNA"/>
</dbReference>
<dbReference type="Pfam" id="PF12763">
    <property type="entry name" value="EH"/>
    <property type="match status" value="1"/>
</dbReference>
<gene>
    <name evidence="3" type="ORF">Daesc_008284</name>
</gene>
<feature type="region of interest" description="Disordered" evidence="1">
    <location>
        <begin position="137"/>
        <end position="336"/>
    </location>
</feature>